<dbReference type="Proteomes" id="UP000822688">
    <property type="component" value="Chromosome V"/>
</dbReference>
<organism evidence="2 3">
    <name type="scientific">Ceratodon purpureus</name>
    <name type="common">Fire moss</name>
    <name type="synonym">Dicranum purpureum</name>
    <dbReference type="NCBI Taxonomy" id="3225"/>
    <lineage>
        <taxon>Eukaryota</taxon>
        <taxon>Viridiplantae</taxon>
        <taxon>Streptophyta</taxon>
        <taxon>Embryophyta</taxon>
        <taxon>Bryophyta</taxon>
        <taxon>Bryophytina</taxon>
        <taxon>Bryopsida</taxon>
        <taxon>Dicranidae</taxon>
        <taxon>Pseudoditrichales</taxon>
        <taxon>Ditrichaceae</taxon>
        <taxon>Ceratodon</taxon>
    </lineage>
</organism>
<proteinExistence type="predicted"/>
<dbReference type="EMBL" id="CM026426">
    <property type="protein sequence ID" value="KAG0571675.1"/>
    <property type="molecule type" value="Genomic_DNA"/>
</dbReference>
<evidence type="ECO:0000313" key="2">
    <source>
        <dbReference type="EMBL" id="KAG0571675.1"/>
    </source>
</evidence>
<feature type="signal peptide" evidence="1">
    <location>
        <begin position="1"/>
        <end position="18"/>
    </location>
</feature>
<evidence type="ECO:0000256" key="1">
    <source>
        <dbReference type="SAM" id="SignalP"/>
    </source>
</evidence>
<name>A0A8T0HLJ6_CERPU</name>
<dbReference type="AlphaFoldDB" id="A0A8T0HLJ6"/>
<keyword evidence="1" id="KW-0732">Signal</keyword>
<sequence length="54" mass="5565">MVLATIVACLYQFGTLLAGVASGNGGAVDWDASVEGGGWALVSLLDLLHREFTV</sequence>
<gene>
    <name evidence="2" type="ORF">KC19_VG033200</name>
</gene>
<keyword evidence="3" id="KW-1185">Reference proteome</keyword>
<accession>A0A8T0HLJ6</accession>
<reference evidence="2" key="1">
    <citation type="submission" date="2020-06" db="EMBL/GenBank/DDBJ databases">
        <title>WGS assembly of Ceratodon purpureus strain R40.</title>
        <authorList>
            <person name="Carey S.B."/>
            <person name="Jenkins J."/>
            <person name="Shu S."/>
            <person name="Lovell J.T."/>
            <person name="Sreedasyam A."/>
            <person name="Maumus F."/>
            <person name="Tiley G.P."/>
            <person name="Fernandez-Pozo N."/>
            <person name="Barry K."/>
            <person name="Chen C."/>
            <person name="Wang M."/>
            <person name="Lipzen A."/>
            <person name="Daum C."/>
            <person name="Saski C.A."/>
            <person name="Payton A.C."/>
            <person name="Mcbreen J.C."/>
            <person name="Conrad R.E."/>
            <person name="Kollar L.M."/>
            <person name="Olsson S."/>
            <person name="Huttunen S."/>
            <person name="Landis J.B."/>
            <person name="Wickett N.J."/>
            <person name="Johnson M.G."/>
            <person name="Rensing S.A."/>
            <person name="Grimwood J."/>
            <person name="Schmutz J."/>
            <person name="Mcdaniel S.F."/>
        </authorList>
    </citation>
    <scope>NUCLEOTIDE SEQUENCE</scope>
    <source>
        <strain evidence="2">R40</strain>
    </source>
</reference>
<feature type="chain" id="PRO_5035924717" evidence="1">
    <location>
        <begin position="19"/>
        <end position="54"/>
    </location>
</feature>
<comment type="caution">
    <text evidence="2">The sequence shown here is derived from an EMBL/GenBank/DDBJ whole genome shotgun (WGS) entry which is preliminary data.</text>
</comment>
<evidence type="ECO:0000313" key="3">
    <source>
        <dbReference type="Proteomes" id="UP000822688"/>
    </source>
</evidence>
<protein>
    <submittedName>
        <fullName evidence="2">Uncharacterized protein</fullName>
    </submittedName>
</protein>